<sequence>MFDRFILYSPRRVIYWSNKLFVNKSQVRGLSAIRGPAARGFGTELATWRWRQHNTTASRRLSFLGSRQRHGFVGLRSRVVVEATRRSKLLRSWSGARRRSASKLRDSSKLREASMASYEGDRWASIASCRRGIGVHGISHHQLFANLYIYIRLPIQ</sequence>
<dbReference type="AlphaFoldDB" id="A0A2P5AMK0"/>
<dbReference type="EMBL" id="JXTB01000519">
    <property type="protein sequence ID" value="PON37764.1"/>
    <property type="molecule type" value="Genomic_DNA"/>
</dbReference>
<gene>
    <name evidence="1" type="ORF">PanWU01x14_318010</name>
</gene>
<reference evidence="2" key="1">
    <citation type="submission" date="2016-06" db="EMBL/GenBank/DDBJ databases">
        <title>Parallel loss of symbiosis genes in relatives of nitrogen-fixing non-legume Parasponia.</title>
        <authorList>
            <person name="Van Velzen R."/>
            <person name="Holmer R."/>
            <person name="Bu F."/>
            <person name="Rutten L."/>
            <person name="Van Zeijl A."/>
            <person name="Liu W."/>
            <person name="Santuari L."/>
            <person name="Cao Q."/>
            <person name="Sharma T."/>
            <person name="Shen D."/>
            <person name="Roswanjaya Y."/>
            <person name="Wardhani T."/>
            <person name="Kalhor M.S."/>
            <person name="Jansen J."/>
            <person name="Van den Hoogen J."/>
            <person name="Gungor B."/>
            <person name="Hartog M."/>
            <person name="Hontelez J."/>
            <person name="Verver J."/>
            <person name="Yang W.-C."/>
            <person name="Schijlen E."/>
            <person name="Repin R."/>
            <person name="Schilthuizen M."/>
            <person name="Schranz E."/>
            <person name="Heidstra R."/>
            <person name="Miyata K."/>
            <person name="Fedorova E."/>
            <person name="Kohlen W."/>
            <person name="Bisseling T."/>
            <person name="Smit S."/>
            <person name="Geurts R."/>
        </authorList>
    </citation>
    <scope>NUCLEOTIDE SEQUENCE [LARGE SCALE GENOMIC DNA]</scope>
    <source>
        <strain evidence="2">cv. WU1-14</strain>
    </source>
</reference>
<evidence type="ECO:0000313" key="1">
    <source>
        <dbReference type="EMBL" id="PON37764.1"/>
    </source>
</evidence>
<accession>A0A2P5AMK0</accession>
<comment type="caution">
    <text evidence="1">The sequence shown here is derived from an EMBL/GenBank/DDBJ whole genome shotgun (WGS) entry which is preliminary data.</text>
</comment>
<name>A0A2P5AMK0_PARAD</name>
<dbReference type="Proteomes" id="UP000237105">
    <property type="component" value="Unassembled WGS sequence"/>
</dbReference>
<keyword evidence="2" id="KW-1185">Reference proteome</keyword>
<evidence type="ECO:0000313" key="2">
    <source>
        <dbReference type="Proteomes" id="UP000237105"/>
    </source>
</evidence>
<organism evidence="1 2">
    <name type="scientific">Parasponia andersonii</name>
    <name type="common">Sponia andersonii</name>
    <dbReference type="NCBI Taxonomy" id="3476"/>
    <lineage>
        <taxon>Eukaryota</taxon>
        <taxon>Viridiplantae</taxon>
        <taxon>Streptophyta</taxon>
        <taxon>Embryophyta</taxon>
        <taxon>Tracheophyta</taxon>
        <taxon>Spermatophyta</taxon>
        <taxon>Magnoliopsida</taxon>
        <taxon>eudicotyledons</taxon>
        <taxon>Gunneridae</taxon>
        <taxon>Pentapetalae</taxon>
        <taxon>rosids</taxon>
        <taxon>fabids</taxon>
        <taxon>Rosales</taxon>
        <taxon>Cannabaceae</taxon>
        <taxon>Parasponia</taxon>
    </lineage>
</organism>
<proteinExistence type="predicted"/>
<protein>
    <submittedName>
        <fullName evidence="1">Uncharacterized protein</fullName>
    </submittedName>
</protein>